<gene>
    <name evidence="1" type="ORF">HCAN_0967</name>
</gene>
<reference evidence="1 2" key="1">
    <citation type="journal article" date="2009" name="J. Bacteriol.">
        <title>Genome sequence of the emerging pathogen Helicobacter canadensis.</title>
        <authorList>
            <person name="Loman N.J."/>
            <person name="Snyder L.A."/>
            <person name="Linton J.D."/>
            <person name="Langdon R."/>
            <person name="Lawson A.J."/>
            <person name="Weinstock G.M."/>
            <person name="Wren B.W."/>
            <person name="Pallen M.J."/>
        </authorList>
    </citation>
    <scope>NUCLEOTIDE SEQUENCE [LARGE SCALE GENOMIC DNA]</scope>
    <source>
        <strain evidence="1 2">MIT 98-5491</strain>
    </source>
</reference>
<dbReference type="STRING" id="537970.HCAN_0967"/>
<dbReference type="Proteomes" id="UP000007032">
    <property type="component" value="Chromosome"/>
</dbReference>
<dbReference type="InterPro" id="IPR019724">
    <property type="entry name" value="UPF0763"/>
</dbReference>
<keyword evidence="2" id="KW-1185">Reference proteome</keyword>
<organism evidence="1 2">
    <name type="scientific">Helicobacter canadensis MIT 98-5491</name>
    <dbReference type="NCBI Taxonomy" id="537970"/>
    <lineage>
        <taxon>Bacteria</taxon>
        <taxon>Pseudomonadati</taxon>
        <taxon>Campylobacterota</taxon>
        <taxon>Epsilonproteobacteria</taxon>
        <taxon>Campylobacterales</taxon>
        <taxon>Helicobacteraceae</taxon>
        <taxon>Helicobacter</taxon>
    </lineage>
</organism>
<dbReference type="AlphaFoldDB" id="C5ZX13"/>
<evidence type="ECO:0000313" key="1">
    <source>
        <dbReference type="EMBL" id="EES89681.1"/>
    </source>
</evidence>
<protein>
    <recommendedName>
        <fullName evidence="3">DUF2603 domain-containing protein</fullName>
    </recommendedName>
</protein>
<dbReference type="Pfam" id="PF10788">
    <property type="entry name" value="DUF2603"/>
    <property type="match status" value="1"/>
</dbReference>
<name>C5ZX13_9HELI</name>
<sequence length="97" mass="11636">MIYCFKDSNNKEYYLLSSSCINSLIESAKELEKNKYLLKLEQEIHKNMPIDFEDVWCIAIKELAGKFNKNPKNLIKNIRKRYPYLFIDFNLSLNQTY</sequence>
<dbReference type="HOGENOM" id="CLU_2342877_0_0_7"/>
<proteinExistence type="predicted"/>
<evidence type="ECO:0000313" key="2">
    <source>
        <dbReference type="Proteomes" id="UP000007032"/>
    </source>
</evidence>
<dbReference type="EMBL" id="CM000776">
    <property type="protein sequence ID" value="EES89681.1"/>
    <property type="molecule type" value="Genomic_DNA"/>
</dbReference>
<evidence type="ECO:0008006" key="3">
    <source>
        <dbReference type="Google" id="ProtNLM"/>
    </source>
</evidence>
<accession>C5ZX13</accession>